<dbReference type="GO" id="GO:0008270">
    <property type="term" value="F:zinc ion binding"/>
    <property type="evidence" value="ECO:0007669"/>
    <property type="project" value="UniProtKB-KW"/>
</dbReference>
<feature type="region of interest" description="Disordered" evidence="2">
    <location>
        <begin position="309"/>
        <end position="360"/>
    </location>
</feature>
<keyword evidence="1" id="KW-0863">Zinc-finger</keyword>
<sequence>MDDIHVQHGWWSLNIGEQHNYELPSQFPRNSVSTFSSSCSSAAPSLFSNPARCSQALSVASSQTGFSSASAQSACSGSSAYSTHSSESMRPNASRLLIRPSPKQKKATNPYSCSHCSETFSKRADRKKHIRDKCPYLGQGSICPCCLHVGRNKHQVDKYQRSSGHCGPCAAVDANDKHAFTCSNDGRIYRSLEEYINHFSSELCHLNRAGASRHHRSRLRTLLSEGRDDGNGHSYIYAALVDYCRRKKLLLVFNHLIDSLSEDAAQVYAERLEWGYMPDDGSAHTRLGYTSFKDMVDEILTWSARNAITDTSRPSDTHTRPDQLFSSGLRQHPMSPRKQIPQHSVSISKPLSSAPVPRDRQGLQSAAVTEATAMLQEDPVLRNWPEQYSVSGRWKQSTTGYKTKWPRSLPTLQQQEATVLIKSVNTQPDPVRQARQIATAEQDPSGHLYERKEDLDAFIEWPEQHSLTPPLTARNLSFATRSQVETPSTRTSSEKRHAGIWEWSFEEAFPFEQDS</sequence>
<dbReference type="InterPro" id="IPR013087">
    <property type="entry name" value="Znf_C2H2_type"/>
</dbReference>
<dbReference type="PROSITE" id="PS50157">
    <property type="entry name" value="ZINC_FINGER_C2H2_2"/>
    <property type="match status" value="1"/>
</dbReference>
<dbReference type="EMBL" id="KB446542">
    <property type="protein sequence ID" value="EME41462.1"/>
    <property type="molecule type" value="Genomic_DNA"/>
</dbReference>
<feature type="domain" description="C2H2-type" evidence="3">
    <location>
        <begin position="111"/>
        <end position="141"/>
    </location>
</feature>
<protein>
    <recommendedName>
        <fullName evidence="3">C2H2-type domain-containing protein</fullName>
    </recommendedName>
</protein>
<feature type="compositionally biased region" description="Polar residues" evidence="2">
    <location>
        <begin position="341"/>
        <end position="351"/>
    </location>
</feature>
<accession>N1PGF3</accession>
<dbReference type="Proteomes" id="UP000016933">
    <property type="component" value="Unassembled WGS sequence"/>
</dbReference>
<evidence type="ECO:0000313" key="4">
    <source>
        <dbReference type="EMBL" id="EME41462.1"/>
    </source>
</evidence>
<reference evidence="5" key="1">
    <citation type="journal article" date="2012" name="PLoS Genet.">
        <title>The genomes of the fungal plant pathogens Cladosporium fulvum and Dothistroma septosporum reveal adaptation to different hosts and lifestyles but also signatures of common ancestry.</title>
        <authorList>
            <person name="de Wit P.J.G.M."/>
            <person name="van der Burgt A."/>
            <person name="Oekmen B."/>
            <person name="Stergiopoulos I."/>
            <person name="Abd-Elsalam K.A."/>
            <person name="Aerts A.L."/>
            <person name="Bahkali A.H."/>
            <person name="Beenen H.G."/>
            <person name="Chettri P."/>
            <person name="Cox M.P."/>
            <person name="Datema E."/>
            <person name="de Vries R.P."/>
            <person name="Dhillon B."/>
            <person name="Ganley A.R."/>
            <person name="Griffiths S.A."/>
            <person name="Guo Y."/>
            <person name="Hamelin R.C."/>
            <person name="Henrissat B."/>
            <person name="Kabir M.S."/>
            <person name="Jashni M.K."/>
            <person name="Kema G."/>
            <person name="Klaubauf S."/>
            <person name="Lapidus A."/>
            <person name="Levasseur A."/>
            <person name="Lindquist E."/>
            <person name="Mehrabi R."/>
            <person name="Ohm R.A."/>
            <person name="Owen T.J."/>
            <person name="Salamov A."/>
            <person name="Schwelm A."/>
            <person name="Schijlen E."/>
            <person name="Sun H."/>
            <person name="van den Burg H.A."/>
            <person name="van Ham R.C.H.J."/>
            <person name="Zhang S."/>
            <person name="Goodwin S.B."/>
            <person name="Grigoriev I.V."/>
            <person name="Collemare J."/>
            <person name="Bradshaw R.E."/>
        </authorList>
    </citation>
    <scope>NUCLEOTIDE SEQUENCE [LARGE SCALE GENOMIC DNA]</scope>
    <source>
        <strain evidence="5">NZE10 / CBS 128990</strain>
    </source>
</reference>
<proteinExistence type="predicted"/>
<evidence type="ECO:0000313" key="5">
    <source>
        <dbReference type="Proteomes" id="UP000016933"/>
    </source>
</evidence>
<name>N1PGF3_DOTSN</name>
<gene>
    <name evidence="4" type="ORF">DOTSEDRAFT_36857</name>
</gene>
<organism evidence="4 5">
    <name type="scientific">Dothistroma septosporum (strain NZE10 / CBS 128990)</name>
    <name type="common">Red band needle blight fungus</name>
    <name type="synonym">Mycosphaerella pini</name>
    <dbReference type="NCBI Taxonomy" id="675120"/>
    <lineage>
        <taxon>Eukaryota</taxon>
        <taxon>Fungi</taxon>
        <taxon>Dikarya</taxon>
        <taxon>Ascomycota</taxon>
        <taxon>Pezizomycotina</taxon>
        <taxon>Dothideomycetes</taxon>
        <taxon>Dothideomycetidae</taxon>
        <taxon>Mycosphaerellales</taxon>
        <taxon>Mycosphaerellaceae</taxon>
        <taxon>Dothistroma</taxon>
    </lineage>
</organism>
<evidence type="ECO:0000259" key="3">
    <source>
        <dbReference type="PROSITE" id="PS50157"/>
    </source>
</evidence>
<keyword evidence="1" id="KW-0862">Zinc</keyword>
<dbReference type="AlphaFoldDB" id="N1PGF3"/>
<keyword evidence="5" id="KW-1185">Reference proteome</keyword>
<evidence type="ECO:0000256" key="2">
    <source>
        <dbReference type="SAM" id="MobiDB-lite"/>
    </source>
</evidence>
<reference evidence="4 5" key="2">
    <citation type="journal article" date="2012" name="PLoS Pathog.">
        <title>Diverse lifestyles and strategies of plant pathogenesis encoded in the genomes of eighteen Dothideomycetes fungi.</title>
        <authorList>
            <person name="Ohm R.A."/>
            <person name="Feau N."/>
            <person name="Henrissat B."/>
            <person name="Schoch C.L."/>
            <person name="Horwitz B.A."/>
            <person name="Barry K.W."/>
            <person name="Condon B.J."/>
            <person name="Copeland A.C."/>
            <person name="Dhillon B."/>
            <person name="Glaser F."/>
            <person name="Hesse C.N."/>
            <person name="Kosti I."/>
            <person name="LaButti K."/>
            <person name="Lindquist E.A."/>
            <person name="Lucas S."/>
            <person name="Salamov A.A."/>
            <person name="Bradshaw R.E."/>
            <person name="Ciuffetti L."/>
            <person name="Hamelin R.C."/>
            <person name="Kema G.H.J."/>
            <person name="Lawrence C."/>
            <person name="Scott J.A."/>
            <person name="Spatafora J.W."/>
            <person name="Turgeon B.G."/>
            <person name="de Wit P.J.G.M."/>
            <person name="Zhong S."/>
            <person name="Goodwin S.B."/>
            <person name="Grigoriev I.V."/>
        </authorList>
    </citation>
    <scope>NUCLEOTIDE SEQUENCE [LARGE SCALE GENOMIC DNA]</scope>
    <source>
        <strain evidence="5">NZE10 / CBS 128990</strain>
    </source>
</reference>
<dbReference type="OrthoDB" id="10553224at2759"/>
<keyword evidence="1" id="KW-0479">Metal-binding</keyword>
<dbReference type="HOGENOM" id="CLU_528949_0_0_1"/>
<evidence type="ECO:0000256" key="1">
    <source>
        <dbReference type="PROSITE-ProRule" id="PRU00042"/>
    </source>
</evidence>